<reference evidence="2 3" key="1">
    <citation type="submission" date="2021-01" db="EMBL/GenBank/DDBJ databases">
        <title>Whole genome shotgun sequence of Actinoplanes couchii NBRC 106145.</title>
        <authorList>
            <person name="Komaki H."/>
            <person name="Tamura T."/>
        </authorList>
    </citation>
    <scope>NUCLEOTIDE SEQUENCE [LARGE SCALE GENOMIC DNA]</scope>
    <source>
        <strain evidence="2 3">NBRC 106145</strain>
    </source>
</reference>
<comment type="caution">
    <text evidence="2">The sequence shown here is derived from an EMBL/GenBank/DDBJ whole genome shotgun (WGS) entry which is preliminary data.</text>
</comment>
<dbReference type="Proteomes" id="UP000612282">
    <property type="component" value="Unassembled WGS sequence"/>
</dbReference>
<gene>
    <name evidence="2" type="ORF">Aco03nite_013620</name>
</gene>
<organism evidence="2 3">
    <name type="scientific">Actinoplanes couchii</name>
    <dbReference type="NCBI Taxonomy" id="403638"/>
    <lineage>
        <taxon>Bacteria</taxon>
        <taxon>Bacillati</taxon>
        <taxon>Actinomycetota</taxon>
        <taxon>Actinomycetes</taxon>
        <taxon>Micromonosporales</taxon>
        <taxon>Micromonosporaceae</taxon>
        <taxon>Actinoplanes</taxon>
    </lineage>
</organism>
<accession>A0ABQ3X3A2</accession>
<dbReference type="EMBL" id="BOMG01000025">
    <property type="protein sequence ID" value="GID52958.1"/>
    <property type="molecule type" value="Genomic_DNA"/>
</dbReference>
<evidence type="ECO:0000313" key="2">
    <source>
        <dbReference type="EMBL" id="GID52958.1"/>
    </source>
</evidence>
<keyword evidence="3" id="KW-1185">Reference proteome</keyword>
<name>A0ABQ3X3A2_9ACTN</name>
<protein>
    <submittedName>
        <fullName evidence="2">Uncharacterized protein</fullName>
    </submittedName>
</protein>
<evidence type="ECO:0000256" key="1">
    <source>
        <dbReference type="SAM" id="MobiDB-lite"/>
    </source>
</evidence>
<feature type="region of interest" description="Disordered" evidence="1">
    <location>
        <begin position="53"/>
        <end position="75"/>
    </location>
</feature>
<proteinExistence type="predicted"/>
<sequence length="75" mass="8143">MEKYIANNAAKNMSSLESHTMVPTLTMFGRVSEWIRLLSMAAAVTASLFIRDRPKVPRGPQSGLVGSPEYSVTSG</sequence>
<evidence type="ECO:0000313" key="3">
    <source>
        <dbReference type="Proteomes" id="UP000612282"/>
    </source>
</evidence>